<feature type="domain" description="Phosphotransferase system enzyme I N-terminal" evidence="21">
    <location>
        <begin position="30"/>
        <end position="149"/>
    </location>
</feature>
<accession>A0ABV7G0S6</accession>
<gene>
    <name evidence="22" type="primary">ptsP</name>
    <name evidence="22" type="ORF">ACFOD4_09270</name>
</gene>
<evidence type="ECO:0000256" key="8">
    <source>
        <dbReference type="ARBA" id="ARBA00022448"/>
    </source>
</evidence>
<sequence length="613" mass="65867">MKTDKREKTDLSEIAPPRRGRKTREITIAGIPISPGVAIGSLFDTSEEPTVAPRRAIDAAQVEAEKARLAAAVSASRKQVSKLKARLSVLPEEAQEELEPLLDAYVMMLGESRLLRGARRRMAEELLSAETAVGDEAEAIAAAILAAKDDDKAGLKRRAGEVREIARRLTRNLTATPFRSLKNVPQGAILIAEELTPADAALLDPTRIAGVATEEGGADGHTAIMLRALGIPSVLGATGLTEAARRGDEAVLDGAAGTIVLRPGAVALQAGRASLAAYAKEKTRLAKLRRLPSVTVDAEEVELQANLEIPAELPLIAQAGAQGIGLLRTEFLFMNREDLPDEDAQFEAYSQIVGPMAGDVVTIRVLDWGGEKDIEALAEGIVPYHSGPNPALGLRGIRMLLKRPELLEAQFAAILRVAVLGPVRILLPMVTVPAEVAQAREIFERVVRRLRRRGVALPEKLPPLGAMIETPGAALAADAIALEADFFAIGTNDLAMYTLAVDRAETEVAHLYDPLHPAVLRLVQFATEAALRLRMPVSVCGEMAGNPRLVPLLLGLGIRTLSMNASAIPRVKQVVRTLKIDDCARFARRVMEQGDPRRIQELVMEFTDGAPHP</sequence>
<evidence type="ECO:0000256" key="3">
    <source>
        <dbReference type="ARBA" id="ARBA00002728"/>
    </source>
</evidence>
<comment type="caution">
    <text evidence="22">The sequence shown here is derived from an EMBL/GenBank/DDBJ whole genome shotgun (WGS) entry which is preliminary data.</text>
</comment>
<evidence type="ECO:0000313" key="22">
    <source>
        <dbReference type="EMBL" id="MFC3125251.1"/>
    </source>
</evidence>
<keyword evidence="10 17" id="KW-0762">Sugar transport</keyword>
<keyword evidence="15 17" id="KW-0460">Magnesium</keyword>
<dbReference type="Gene3D" id="1.10.274.10">
    <property type="entry name" value="PtsI, HPr-binding domain"/>
    <property type="match status" value="1"/>
</dbReference>
<dbReference type="Gene3D" id="3.20.20.60">
    <property type="entry name" value="Phosphoenolpyruvate-binding domains"/>
    <property type="match status" value="1"/>
</dbReference>
<keyword evidence="23" id="KW-1185">Reference proteome</keyword>
<dbReference type="InterPro" id="IPR000121">
    <property type="entry name" value="PEP_util_C"/>
</dbReference>
<evidence type="ECO:0000259" key="21">
    <source>
        <dbReference type="Pfam" id="PF05524"/>
    </source>
</evidence>
<dbReference type="SUPFAM" id="SSF47831">
    <property type="entry name" value="Enzyme I of the PEP:sugar phosphotransferase system HPr-binding (sub)domain"/>
    <property type="match status" value="1"/>
</dbReference>
<evidence type="ECO:0000256" key="5">
    <source>
        <dbReference type="ARBA" id="ARBA00007837"/>
    </source>
</evidence>
<comment type="similarity">
    <text evidence="5 17">Belongs to the PEP-utilizing enzyme family.</text>
</comment>
<evidence type="ECO:0000256" key="2">
    <source>
        <dbReference type="ARBA" id="ARBA00001946"/>
    </source>
</evidence>
<dbReference type="EC" id="2.7.3.9" evidence="6 17"/>
<dbReference type="InterPro" id="IPR036637">
    <property type="entry name" value="Phosphohistidine_dom_sf"/>
</dbReference>
<proteinExistence type="inferred from homology"/>
<dbReference type="InterPro" id="IPR036618">
    <property type="entry name" value="PtsI_HPr-bd_sf"/>
</dbReference>
<feature type="compositionally biased region" description="Basic and acidic residues" evidence="18">
    <location>
        <begin position="1"/>
        <end position="11"/>
    </location>
</feature>
<evidence type="ECO:0000259" key="19">
    <source>
        <dbReference type="Pfam" id="PF00391"/>
    </source>
</evidence>
<evidence type="ECO:0000256" key="12">
    <source>
        <dbReference type="ARBA" id="ARBA00022683"/>
    </source>
</evidence>
<evidence type="ECO:0000259" key="20">
    <source>
        <dbReference type="Pfam" id="PF02896"/>
    </source>
</evidence>
<evidence type="ECO:0000256" key="1">
    <source>
        <dbReference type="ARBA" id="ARBA00000683"/>
    </source>
</evidence>
<dbReference type="SUPFAM" id="SSF52009">
    <property type="entry name" value="Phosphohistidine domain"/>
    <property type="match status" value="1"/>
</dbReference>
<evidence type="ECO:0000256" key="18">
    <source>
        <dbReference type="SAM" id="MobiDB-lite"/>
    </source>
</evidence>
<dbReference type="Pfam" id="PF02896">
    <property type="entry name" value="PEP-utilizers_C"/>
    <property type="match status" value="1"/>
</dbReference>
<comment type="catalytic activity">
    <reaction evidence="1 17">
        <text>L-histidyl-[protein] + phosphoenolpyruvate = N(pros)-phospho-L-histidyl-[protein] + pyruvate</text>
        <dbReference type="Rhea" id="RHEA:23880"/>
        <dbReference type="Rhea" id="RHEA-COMP:9745"/>
        <dbReference type="Rhea" id="RHEA-COMP:9746"/>
        <dbReference type="ChEBI" id="CHEBI:15361"/>
        <dbReference type="ChEBI" id="CHEBI:29979"/>
        <dbReference type="ChEBI" id="CHEBI:58702"/>
        <dbReference type="ChEBI" id="CHEBI:64837"/>
        <dbReference type="EC" id="2.7.3.9"/>
    </reaction>
</comment>
<evidence type="ECO:0000256" key="9">
    <source>
        <dbReference type="ARBA" id="ARBA00022490"/>
    </source>
</evidence>
<dbReference type="InterPro" id="IPR015813">
    <property type="entry name" value="Pyrv/PenolPyrv_kinase-like_dom"/>
</dbReference>
<dbReference type="InterPro" id="IPR006318">
    <property type="entry name" value="PTS_EI-like"/>
</dbReference>
<keyword evidence="8 17" id="KW-0813">Transport</keyword>
<dbReference type="InterPro" id="IPR008731">
    <property type="entry name" value="PTS_EIN"/>
</dbReference>
<feature type="domain" description="PEP-utilising enzyme C-terminal" evidence="20">
    <location>
        <begin position="283"/>
        <end position="578"/>
    </location>
</feature>
<evidence type="ECO:0000256" key="7">
    <source>
        <dbReference type="ARBA" id="ARBA00016544"/>
    </source>
</evidence>
<evidence type="ECO:0000256" key="4">
    <source>
        <dbReference type="ARBA" id="ARBA00004496"/>
    </source>
</evidence>
<dbReference type="PANTHER" id="PTHR46244">
    <property type="entry name" value="PHOSPHOENOLPYRUVATE-PROTEIN PHOSPHOTRANSFERASE"/>
    <property type="match status" value="1"/>
</dbReference>
<evidence type="ECO:0000256" key="6">
    <source>
        <dbReference type="ARBA" id="ARBA00012232"/>
    </source>
</evidence>
<dbReference type="Pfam" id="PF05524">
    <property type="entry name" value="PEP-utilisers_N"/>
    <property type="match status" value="1"/>
</dbReference>
<dbReference type="InterPro" id="IPR040442">
    <property type="entry name" value="Pyrv_kinase-like_dom_sf"/>
</dbReference>
<name>A0ABV7G0S6_9PROT</name>
<comment type="subcellular location">
    <subcellularLocation>
        <location evidence="4 17">Cytoplasm</location>
    </subcellularLocation>
</comment>
<keyword evidence="11 17" id="KW-0808">Transferase</keyword>
<dbReference type="Gene3D" id="3.50.30.10">
    <property type="entry name" value="Phosphohistidine domain"/>
    <property type="match status" value="1"/>
</dbReference>
<evidence type="ECO:0000256" key="17">
    <source>
        <dbReference type="PIRNR" id="PIRNR000732"/>
    </source>
</evidence>
<feature type="domain" description="PEP-utilising enzyme mobile" evidence="19">
    <location>
        <begin position="185"/>
        <end position="257"/>
    </location>
</feature>
<keyword evidence="13 17" id="KW-0479">Metal-binding</keyword>
<dbReference type="GO" id="GO:0008965">
    <property type="term" value="F:phosphoenolpyruvate-protein phosphotransferase activity"/>
    <property type="evidence" value="ECO:0007669"/>
    <property type="project" value="UniProtKB-EC"/>
</dbReference>
<dbReference type="PANTHER" id="PTHR46244:SF3">
    <property type="entry name" value="PHOSPHOENOLPYRUVATE-PROTEIN PHOSPHOTRANSFERASE"/>
    <property type="match status" value="1"/>
</dbReference>
<keyword evidence="12 17" id="KW-0598">Phosphotransferase system</keyword>
<feature type="region of interest" description="Disordered" evidence="18">
    <location>
        <begin position="1"/>
        <end position="23"/>
    </location>
</feature>
<evidence type="ECO:0000256" key="10">
    <source>
        <dbReference type="ARBA" id="ARBA00022597"/>
    </source>
</evidence>
<evidence type="ECO:0000256" key="15">
    <source>
        <dbReference type="ARBA" id="ARBA00022842"/>
    </source>
</evidence>
<dbReference type="SUPFAM" id="SSF51621">
    <property type="entry name" value="Phosphoenolpyruvate/pyruvate domain"/>
    <property type="match status" value="1"/>
</dbReference>
<evidence type="ECO:0000256" key="14">
    <source>
        <dbReference type="ARBA" id="ARBA00022777"/>
    </source>
</evidence>
<dbReference type="InterPro" id="IPR050499">
    <property type="entry name" value="PEP-utilizing_PTS_enzyme"/>
</dbReference>
<dbReference type="RefSeq" id="WP_379595810.1">
    <property type="nucleotide sequence ID" value="NZ_JBHRTN010000008.1"/>
</dbReference>
<dbReference type="PIRSF" id="PIRSF000732">
    <property type="entry name" value="PTS_enzyme_I"/>
    <property type="match status" value="1"/>
</dbReference>
<dbReference type="Proteomes" id="UP001595593">
    <property type="component" value="Unassembled WGS sequence"/>
</dbReference>
<dbReference type="PRINTS" id="PR01736">
    <property type="entry name" value="PHPHTRNFRASE"/>
</dbReference>
<dbReference type="NCBIfam" id="TIGR01417">
    <property type="entry name" value="PTS_I_fam"/>
    <property type="match status" value="1"/>
</dbReference>
<reference evidence="23" key="1">
    <citation type="journal article" date="2019" name="Int. J. Syst. Evol. Microbiol.">
        <title>The Global Catalogue of Microorganisms (GCM) 10K type strain sequencing project: providing services to taxonomists for standard genome sequencing and annotation.</title>
        <authorList>
            <consortium name="The Broad Institute Genomics Platform"/>
            <consortium name="The Broad Institute Genome Sequencing Center for Infectious Disease"/>
            <person name="Wu L."/>
            <person name="Ma J."/>
        </authorList>
    </citation>
    <scope>NUCLEOTIDE SEQUENCE [LARGE SCALE GENOMIC DNA]</scope>
    <source>
        <strain evidence="23">KCTC 52094</strain>
    </source>
</reference>
<comment type="function">
    <text evidence="3 17">General (non sugar-specific) component of the phosphoenolpyruvate-dependent sugar phosphotransferase system (sugar PTS). This major carbohydrate active-transport system catalyzes the phosphorylation of incoming sugar substrates concomitantly with their translocation across the cell membrane. Enzyme I transfers the phosphoryl group from phosphoenolpyruvate (PEP) to the phosphoryl carrier protein (HPr).</text>
</comment>
<dbReference type="Pfam" id="PF00391">
    <property type="entry name" value="PEP-utilizers"/>
    <property type="match status" value="1"/>
</dbReference>
<keyword evidence="9 17" id="KW-0963">Cytoplasm</keyword>
<comment type="cofactor">
    <cofactor evidence="2 17">
        <name>Mg(2+)</name>
        <dbReference type="ChEBI" id="CHEBI:18420"/>
    </cofactor>
</comment>
<evidence type="ECO:0000256" key="13">
    <source>
        <dbReference type="ARBA" id="ARBA00022723"/>
    </source>
</evidence>
<protein>
    <recommendedName>
        <fullName evidence="7 17">Phosphoenolpyruvate-protein phosphotransferase</fullName>
        <ecNumber evidence="6 17">2.7.3.9</ecNumber>
    </recommendedName>
    <alternativeName>
        <fullName evidence="16 17">Phosphotransferase system, enzyme I</fullName>
    </alternativeName>
</protein>
<evidence type="ECO:0000313" key="23">
    <source>
        <dbReference type="Proteomes" id="UP001595593"/>
    </source>
</evidence>
<evidence type="ECO:0000256" key="11">
    <source>
        <dbReference type="ARBA" id="ARBA00022679"/>
    </source>
</evidence>
<dbReference type="InterPro" id="IPR008279">
    <property type="entry name" value="PEP-util_enz_mobile_dom"/>
</dbReference>
<evidence type="ECO:0000256" key="16">
    <source>
        <dbReference type="ARBA" id="ARBA00033235"/>
    </source>
</evidence>
<keyword evidence="14 17" id="KW-0418">Kinase</keyword>
<dbReference type="EMBL" id="JBHRTN010000008">
    <property type="protein sequence ID" value="MFC3125251.1"/>
    <property type="molecule type" value="Genomic_DNA"/>
</dbReference>
<organism evidence="22 23">
    <name type="scientific">Teichococcus globiformis</name>
    <dbReference type="NCBI Taxonomy" id="2307229"/>
    <lineage>
        <taxon>Bacteria</taxon>
        <taxon>Pseudomonadati</taxon>
        <taxon>Pseudomonadota</taxon>
        <taxon>Alphaproteobacteria</taxon>
        <taxon>Acetobacterales</taxon>
        <taxon>Roseomonadaceae</taxon>
        <taxon>Roseomonas</taxon>
    </lineage>
</organism>
<dbReference type="InterPro" id="IPR024692">
    <property type="entry name" value="PTS_EI"/>
</dbReference>